<evidence type="ECO:0000256" key="2">
    <source>
        <dbReference type="ARBA" id="ARBA00022516"/>
    </source>
</evidence>
<dbReference type="PANTHER" id="PTHR30309">
    <property type="entry name" value="INNER MEMBRANE PROTEIN YGIH"/>
    <property type="match status" value="1"/>
</dbReference>
<dbReference type="Proteomes" id="UP001298681">
    <property type="component" value="Unassembled WGS sequence"/>
</dbReference>
<comment type="catalytic activity">
    <reaction evidence="10">
        <text>an acyl phosphate + sn-glycerol 3-phosphate = a 1-acyl-sn-glycero-3-phosphate + phosphate</text>
        <dbReference type="Rhea" id="RHEA:34075"/>
        <dbReference type="ChEBI" id="CHEBI:43474"/>
        <dbReference type="ChEBI" id="CHEBI:57597"/>
        <dbReference type="ChEBI" id="CHEBI:57970"/>
        <dbReference type="ChEBI" id="CHEBI:59918"/>
        <dbReference type="EC" id="2.3.1.275"/>
    </reaction>
</comment>
<comment type="caution">
    <text evidence="11">The sequence shown here is derived from an EMBL/GenBank/DDBJ whole genome shotgun (WGS) entry which is preliminary data.</text>
</comment>
<comment type="function">
    <text evidence="10">Catalyzes the transfer of an acyl group from acyl-phosphate (acyl-PO(4)) to glycerol-3-phosphate (G3P) to form lysophosphatidic acid (LPA). This enzyme utilizes acyl-phosphate as fatty acyl donor, but not acyl-CoA or acyl-ACP.</text>
</comment>
<comment type="similarity">
    <text evidence="10">Belongs to the PlsY family.</text>
</comment>
<keyword evidence="2 10" id="KW-0444">Lipid biosynthesis</keyword>
<dbReference type="GO" id="GO:0004366">
    <property type="term" value="F:glycerol-3-phosphate O-acyltransferase activity"/>
    <property type="evidence" value="ECO:0007669"/>
    <property type="project" value="UniProtKB-EC"/>
</dbReference>
<dbReference type="InterPro" id="IPR003811">
    <property type="entry name" value="G3P_acylTferase_PlsY"/>
</dbReference>
<keyword evidence="12" id="KW-1185">Reference proteome</keyword>
<keyword evidence="6 10" id="KW-0443">Lipid metabolism</keyword>
<evidence type="ECO:0000256" key="3">
    <source>
        <dbReference type="ARBA" id="ARBA00022679"/>
    </source>
</evidence>
<keyword evidence="11" id="KW-0012">Acyltransferase</keyword>
<evidence type="ECO:0000256" key="6">
    <source>
        <dbReference type="ARBA" id="ARBA00023098"/>
    </source>
</evidence>
<dbReference type="EC" id="2.3.1.275" evidence="10"/>
<comment type="subcellular location">
    <subcellularLocation>
        <location evidence="10">Cell membrane</location>
        <topology evidence="10">Multi-pass membrane protein</topology>
    </subcellularLocation>
</comment>
<evidence type="ECO:0000256" key="5">
    <source>
        <dbReference type="ARBA" id="ARBA00022989"/>
    </source>
</evidence>
<evidence type="ECO:0000256" key="4">
    <source>
        <dbReference type="ARBA" id="ARBA00022692"/>
    </source>
</evidence>
<feature type="transmembrane region" description="Helical" evidence="10">
    <location>
        <begin position="12"/>
        <end position="34"/>
    </location>
</feature>
<keyword evidence="4 10" id="KW-0812">Transmembrane</keyword>
<dbReference type="Pfam" id="PF02660">
    <property type="entry name" value="G3P_acyltransf"/>
    <property type="match status" value="1"/>
</dbReference>
<dbReference type="NCBIfam" id="TIGR00023">
    <property type="entry name" value="glycerol-3-phosphate 1-O-acyltransferase PlsY"/>
    <property type="match status" value="1"/>
</dbReference>
<keyword evidence="1 10" id="KW-1003">Cell membrane</keyword>
<evidence type="ECO:0000256" key="8">
    <source>
        <dbReference type="ARBA" id="ARBA00023209"/>
    </source>
</evidence>
<protein>
    <recommendedName>
        <fullName evidence="10">Glycerol-3-phosphate acyltransferase</fullName>
    </recommendedName>
    <alternativeName>
        <fullName evidence="10">Acyl-PO4 G3P acyltransferase</fullName>
    </alternativeName>
    <alternativeName>
        <fullName evidence="10">Acyl-phosphate--glycerol-3-phosphate acyltransferase</fullName>
    </alternativeName>
    <alternativeName>
        <fullName evidence="10">G3P acyltransferase</fullName>
        <shortName evidence="10">GPAT</shortName>
        <ecNumber evidence="10">2.3.1.275</ecNumber>
    </alternativeName>
    <alternativeName>
        <fullName evidence="10">Lysophosphatidic acid synthase</fullName>
        <shortName evidence="10">LPA synthase</shortName>
    </alternativeName>
</protein>
<name>A0ABS9MH33_9FIRM</name>
<feature type="transmembrane region" description="Helical" evidence="10">
    <location>
        <begin position="103"/>
        <end position="124"/>
    </location>
</feature>
<dbReference type="SMART" id="SM01207">
    <property type="entry name" value="G3P_acyltransf"/>
    <property type="match status" value="1"/>
</dbReference>
<dbReference type="EMBL" id="JAKNHQ010000002">
    <property type="protein sequence ID" value="MCG4609749.1"/>
    <property type="molecule type" value="Genomic_DNA"/>
</dbReference>
<evidence type="ECO:0000256" key="7">
    <source>
        <dbReference type="ARBA" id="ARBA00023136"/>
    </source>
</evidence>
<evidence type="ECO:0000256" key="1">
    <source>
        <dbReference type="ARBA" id="ARBA00022475"/>
    </source>
</evidence>
<keyword evidence="9 10" id="KW-1208">Phospholipid metabolism</keyword>
<sequence>MGIFMSAVLPAVLTMVISYLLGSINSSIIFTKLFSHEDIREMGSGNAGTTNVLRSVGKRAAACTFAFDFIKGVLAVFIGRLLFQYFAAAYPLAGVSSWEFVQYGAYLAGIFCVLGHDFPVFFGFRGGKGVLTSWSIILLIDWRSFVVVIVVFIVVVLLTRIVSAGSISAGIAFPICTFVFNYLVDYRMFQIGSPTYCVLTMIVALFLGGLLVGKHHANIARLRAGTEKKLSVKKH</sequence>
<dbReference type="PANTHER" id="PTHR30309:SF0">
    <property type="entry name" value="GLYCEROL-3-PHOSPHATE ACYLTRANSFERASE-RELATED"/>
    <property type="match status" value="1"/>
</dbReference>
<keyword evidence="5 10" id="KW-1133">Transmembrane helix</keyword>
<accession>A0ABS9MH33</accession>
<keyword evidence="8 10" id="KW-0594">Phospholipid biosynthesis</keyword>
<feature type="transmembrane region" description="Helical" evidence="10">
    <location>
        <begin position="196"/>
        <end position="213"/>
    </location>
</feature>
<reference evidence="11 12" key="1">
    <citation type="submission" date="2022-01" db="EMBL/GenBank/DDBJ databases">
        <title>Collection of gut derived symbiotic bacterial strains cultured from healthy donors.</title>
        <authorList>
            <person name="Lin H."/>
            <person name="Kohout C."/>
            <person name="Waligurski E."/>
            <person name="Pamer E.G."/>
        </authorList>
    </citation>
    <scope>NUCLEOTIDE SEQUENCE [LARGE SCALE GENOMIC DNA]</scope>
    <source>
        <strain evidence="11 12">DFI.7.58</strain>
    </source>
</reference>
<evidence type="ECO:0000313" key="12">
    <source>
        <dbReference type="Proteomes" id="UP001298681"/>
    </source>
</evidence>
<evidence type="ECO:0000256" key="10">
    <source>
        <dbReference type="HAMAP-Rule" id="MF_01043"/>
    </source>
</evidence>
<dbReference type="HAMAP" id="MF_01043">
    <property type="entry name" value="PlsY"/>
    <property type="match status" value="1"/>
</dbReference>
<dbReference type="RefSeq" id="WP_191362482.1">
    <property type="nucleotide sequence ID" value="NZ_JAKNHQ010000002.1"/>
</dbReference>
<proteinExistence type="inferred from homology"/>
<feature type="transmembrane region" description="Helical" evidence="10">
    <location>
        <begin position="136"/>
        <end position="158"/>
    </location>
</feature>
<comment type="pathway">
    <text evidence="10">Lipid metabolism; phospholipid metabolism.</text>
</comment>
<feature type="transmembrane region" description="Helical" evidence="10">
    <location>
        <begin position="164"/>
        <end position="184"/>
    </location>
</feature>
<keyword evidence="7 10" id="KW-0472">Membrane</keyword>
<organism evidence="11 12">
    <name type="scientific">Anaeromassilibacillus senegalensis</name>
    <dbReference type="NCBI Taxonomy" id="1673717"/>
    <lineage>
        <taxon>Bacteria</taxon>
        <taxon>Bacillati</taxon>
        <taxon>Bacillota</taxon>
        <taxon>Clostridia</taxon>
        <taxon>Eubacteriales</taxon>
        <taxon>Acutalibacteraceae</taxon>
        <taxon>Anaeromassilibacillus</taxon>
    </lineage>
</organism>
<comment type="subunit">
    <text evidence="10">Probably interacts with PlsX.</text>
</comment>
<feature type="transmembrane region" description="Helical" evidence="10">
    <location>
        <begin position="60"/>
        <end position="83"/>
    </location>
</feature>
<keyword evidence="3 10" id="KW-0808">Transferase</keyword>
<evidence type="ECO:0000313" key="11">
    <source>
        <dbReference type="EMBL" id="MCG4609749.1"/>
    </source>
</evidence>
<gene>
    <name evidence="10 11" type="primary">plsY</name>
    <name evidence="11" type="ORF">L0P57_02165</name>
</gene>
<evidence type="ECO:0000256" key="9">
    <source>
        <dbReference type="ARBA" id="ARBA00023264"/>
    </source>
</evidence>